<evidence type="ECO:0000256" key="4">
    <source>
        <dbReference type="PIRNR" id="PIRNR002756"/>
    </source>
</evidence>
<evidence type="ECO:0000256" key="5">
    <source>
        <dbReference type="SAM" id="MobiDB-lite"/>
    </source>
</evidence>
<feature type="compositionally biased region" description="Basic and acidic residues" evidence="5">
    <location>
        <begin position="354"/>
        <end position="369"/>
    </location>
</feature>
<reference evidence="8 9" key="1">
    <citation type="submission" date="2024-07" db="EMBL/GenBank/DDBJ databases">
        <authorList>
            <person name="Thanompreechachai J."/>
            <person name="Duangmal K."/>
        </authorList>
    </citation>
    <scope>NUCLEOTIDE SEQUENCE [LARGE SCALE GENOMIC DNA]</scope>
    <source>
        <strain evidence="8 9">LSe6-4</strain>
    </source>
</reference>
<dbReference type="PIRSF" id="PIRSF002756">
    <property type="entry name" value="PstS"/>
    <property type="match status" value="1"/>
</dbReference>
<evidence type="ECO:0000256" key="2">
    <source>
        <dbReference type="ARBA" id="ARBA00022448"/>
    </source>
</evidence>
<sequence>MNRSTFRRAAVPAALALTFGLASCSGSNEAGSTTASEGSSSSSLSGSLNGAGASTQTVAQQQWAADFNGTNPDVTLNYDPVGSGGGRTQFLQGGVPFAGSDAYLKDEELTQAEQRCNGGNAMDLPVYISPIAIAFNLPGVESLNLSPATVANIFAGTITTWNDPAIAAENAGVQLPATTITPVHRSDDSGTTENFTDYLHATAPDAWTAEADGAWPLQGGEAAQGTSGVVQALQAGEGAIGYADESQVAPTGLGTVSVKVGDAYVGPTAEAAAAAVDASTQVEGRPEGDIAIELDRTTTADGAYPVVLVSYDIVCSSYEDENQGALVKAYMEYVVSEDGQQAAAKAAGSSPISDDLREQITESLDRIGS</sequence>
<dbReference type="NCBIfam" id="TIGR00975">
    <property type="entry name" value="3a0107s03"/>
    <property type="match status" value="1"/>
</dbReference>
<feature type="domain" description="PBP" evidence="7">
    <location>
        <begin position="40"/>
        <end position="337"/>
    </location>
</feature>
<feature type="compositionally biased region" description="Low complexity" evidence="5">
    <location>
        <begin position="29"/>
        <end position="51"/>
    </location>
</feature>
<feature type="chain" id="PRO_5046633007" description="Phosphate-binding protein" evidence="6">
    <location>
        <begin position="31"/>
        <end position="369"/>
    </location>
</feature>
<comment type="caution">
    <text evidence="8">The sequence shown here is derived from an EMBL/GenBank/DDBJ whole genome shotgun (WGS) entry which is preliminary data.</text>
</comment>
<dbReference type="SUPFAM" id="SSF53850">
    <property type="entry name" value="Periplasmic binding protein-like II"/>
    <property type="match status" value="1"/>
</dbReference>
<protein>
    <recommendedName>
        <fullName evidence="4">Phosphate-binding protein</fullName>
    </recommendedName>
</protein>
<gene>
    <name evidence="8" type="primary">pstS</name>
    <name evidence="8" type="ORF">AB2L27_11335</name>
</gene>
<dbReference type="Proteomes" id="UP001565927">
    <property type="component" value="Unassembled WGS sequence"/>
</dbReference>
<evidence type="ECO:0000259" key="7">
    <source>
        <dbReference type="Pfam" id="PF12849"/>
    </source>
</evidence>
<dbReference type="PROSITE" id="PS51257">
    <property type="entry name" value="PROKAR_LIPOPROTEIN"/>
    <property type="match status" value="1"/>
</dbReference>
<feature type="region of interest" description="Disordered" evidence="5">
    <location>
        <begin position="345"/>
        <end position="369"/>
    </location>
</feature>
<dbReference type="CDD" id="cd13565">
    <property type="entry name" value="PBP2_PstS"/>
    <property type="match status" value="1"/>
</dbReference>
<keyword evidence="9" id="KW-1185">Reference proteome</keyword>
<dbReference type="PANTHER" id="PTHR42996:SF1">
    <property type="entry name" value="PHOSPHATE-BINDING PROTEIN PSTS"/>
    <property type="match status" value="1"/>
</dbReference>
<dbReference type="InterPro" id="IPR024370">
    <property type="entry name" value="PBP_domain"/>
</dbReference>
<keyword evidence="3 4" id="KW-0592">Phosphate transport</keyword>
<evidence type="ECO:0000256" key="3">
    <source>
        <dbReference type="ARBA" id="ARBA00022592"/>
    </source>
</evidence>
<dbReference type="InterPro" id="IPR050962">
    <property type="entry name" value="Phosphate-bind_PstS"/>
</dbReference>
<keyword evidence="6" id="KW-0732">Signal</keyword>
<dbReference type="Gene3D" id="3.40.190.10">
    <property type="entry name" value="Periplasmic binding protein-like II"/>
    <property type="match status" value="2"/>
</dbReference>
<feature type="signal peptide" evidence="6">
    <location>
        <begin position="1"/>
        <end position="30"/>
    </location>
</feature>
<evidence type="ECO:0000313" key="9">
    <source>
        <dbReference type="Proteomes" id="UP001565927"/>
    </source>
</evidence>
<accession>A0ABV4H4K9</accession>
<evidence type="ECO:0000256" key="1">
    <source>
        <dbReference type="ARBA" id="ARBA00008725"/>
    </source>
</evidence>
<dbReference type="PANTHER" id="PTHR42996">
    <property type="entry name" value="PHOSPHATE-BINDING PROTEIN PSTS"/>
    <property type="match status" value="1"/>
</dbReference>
<organism evidence="8 9">
    <name type="scientific">Kineococcus halophytocola</name>
    <dbReference type="NCBI Taxonomy" id="3234027"/>
    <lineage>
        <taxon>Bacteria</taxon>
        <taxon>Bacillati</taxon>
        <taxon>Actinomycetota</taxon>
        <taxon>Actinomycetes</taxon>
        <taxon>Kineosporiales</taxon>
        <taxon>Kineosporiaceae</taxon>
        <taxon>Kineococcus</taxon>
    </lineage>
</organism>
<dbReference type="InterPro" id="IPR005673">
    <property type="entry name" value="ABC_phos-bd_PstS"/>
</dbReference>
<dbReference type="Pfam" id="PF12849">
    <property type="entry name" value="PBP_like_2"/>
    <property type="match status" value="1"/>
</dbReference>
<proteinExistence type="inferred from homology"/>
<dbReference type="EMBL" id="JBGFTU010000011">
    <property type="protein sequence ID" value="MEZ0165351.1"/>
    <property type="molecule type" value="Genomic_DNA"/>
</dbReference>
<name>A0ABV4H4K9_9ACTN</name>
<evidence type="ECO:0000256" key="6">
    <source>
        <dbReference type="SAM" id="SignalP"/>
    </source>
</evidence>
<feature type="region of interest" description="Disordered" evidence="5">
    <location>
        <begin position="28"/>
        <end position="51"/>
    </location>
</feature>
<dbReference type="RefSeq" id="WP_370441570.1">
    <property type="nucleotide sequence ID" value="NZ_JBGFTU010000011.1"/>
</dbReference>
<evidence type="ECO:0000313" key="8">
    <source>
        <dbReference type="EMBL" id="MEZ0165351.1"/>
    </source>
</evidence>
<comment type="similarity">
    <text evidence="1 4">Belongs to the PstS family.</text>
</comment>
<keyword evidence="2 4" id="KW-0813">Transport</keyword>